<proteinExistence type="predicted"/>
<evidence type="ECO:0000313" key="3">
    <source>
        <dbReference type="Proteomes" id="UP000053902"/>
    </source>
</evidence>
<feature type="transmembrane region" description="Helical" evidence="1">
    <location>
        <begin position="90"/>
        <end position="115"/>
    </location>
</feature>
<dbReference type="Proteomes" id="UP000053902">
    <property type="component" value="Unassembled WGS sequence"/>
</dbReference>
<reference evidence="2 3" key="1">
    <citation type="submission" date="2014-07" db="EMBL/GenBank/DDBJ databases">
        <authorList>
            <person name="Urmite Genomes Urmite Genomes"/>
        </authorList>
    </citation>
    <scope>NUCLEOTIDE SEQUENCE [LARGE SCALE GENOMIC DNA]</scope>
    <source>
        <strain evidence="2 3">20_BN</strain>
    </source>
</reference>
<evidence type="ECO:0000313" key="2">
    <source>
        <dbReference type="EMBL" id="CDZ93875.1"/>
    </source>
</evidence>
<dbReference type="STRING" id="1499686.BN1079_01180"/>
<dbReference type="RefSeq" id="WP_037022963.1">
    <property type="nucleotide sequence ID" value="NZ_CCSF01000001.1"/>
</dbReference>
<gene>
    <name evidence="2" type="ORF">BN1079_01180</name>
</gene>
<protein>
    <submittedName>
        <fullName evidence="2">Uncharacterized protein</fullName>
    </submittedName>
</protein>
<feature type="transmembrane region" description="Helical" evidence="1">
    <location>
        <begin position="48"/>
        <end position="70"/>
    </location>
</feature>
<dbReference type="HOGENOM" id="CLU_2128343_0_0_6"/>
<keyword evidence="1" id="KW-0812">Transmembrane</keyword>
<sequence>MNKPRWTSRLHPMQIVLGLIIWSLWFATIYGAHGVACAVSPPDPAQGIFNWLNLSFAVGTLMVAAVLLWLAHRAWKLGQPPHELDERQLFVTRVAAGIHLIAALSTLFIGLQLAFFPPCV</sequence>
<keyword evidence="1" id="KW-1133">Transmembrane helix</keyword>
<dbReference type="EMBL" id="CCSF01000001">
    <property type="protein sequence ID" value="CDZ93875.1"/>
    <property type="molecule type" value="Genomic_DNA"/>
</dbReference>
<dbReference type="AlphaFoldDB" id="A0A078LRF1"/>
<evidence type="ECO:0000256" key="1">
    <source>
        <dbReference type="SAM" id="Phobius"/>
    </source>
</evidence>
<name>A0A078LRF1_9PSED</name>
<organism evidence="2 3">
    <name type="scientific">Pseudomonas saudiphocaensis</name>
    <dbReference type="NCBI Taxonomy" id="1499686"/>
    <lineage>
        <taxon>Bacteria</taxon>
        <taxon>Pseudomonadati</taxon>
        <taxon>Pseudomonadota</taxon>
        <taxon>Gammaproteobacteria</taxon>
        <taxon>Pseudomonadales</taxon>
        <taxon>Pseudomonadaceae</taxon>
        <taxon>Pseudomonas</taxon>
    </lineage>
</organism>
<accession>A0A078LRF1</accession>
<dbReference type="OrthoDB" id="8549814at2"/>
<keyword evidence="3" id="KW-1185">Reference proteome</keyword>
<keyword evidence="1" id="KW-0472">Membrane</keyword>